<evidence type="ECO:0000313" key="1">
    <source>
        <dbReference type="EMBL" id="KAK4659341.1"/>
    </source>
</evidence>
<keyword evidence="2" id="KW-1185">Reference proteome</keyword>
<sequence>MWPETPSEACRPIAGFPLDPSFHPICCDNSGTVILPLLHFRMYPAAAQDPFDQHDTPRPDRTPLPLVPGAATTESWSNCIISPYLL</sequence>
<dbReference type="RefSeq" id="XP_062748312.1">
    <property type="nucleotide sequence ID" value="XM_062882852.1"/>
</dbReference>
<dbReference type="EMBL" id="JAFFHA010000001">
    <property type="protein sequence ID" value="KAK4659341.1"/>
    <property type="molecule type" value="Genomic_DNA"/>
</dbReference>
<comment type="caution">
    <text evidence="1">The sequence shown here is derived from an EMBL/GenBank/DDBJ whole genome shotgun (WGS) entry which is preliminary data.</text>
</comment>
<protein>
    <submittedName>
        <fullName evidence="1">Uncharacterized protein</fullName>
    </submittedName>
</protein>
<gene>
    <name evidence="1" type="ORF">QC762_0007800</name>
</gene>
<dbReference type="Proteomes" id="UP001323405">
    <property type="component" value="Unassembled WGS sequence"/>
</dbReference>
<proteinExistence type="predicted"/>
<reference evidence="1 2" key="1">
    <citation type="journal article" date="2023" name="bioRxiv">
        <title>High-quality genome assemblies of four members of thePodospora anserinaspecies complex.</title>
        <authorList>
            <person name="Ament-Velasquez S.L."/>
            <person name="Vogan A.A."/>
            <person name="Wallerman O."/>
            <person name="Hartmann F."/>
            <person name="Gautier V."/>
            <person name="Silar P."/>
            <person name="Giraud T."/>
            <person name="Johannesson H."/>
        </authorList>
    </citation>
    <scope>NUCLEOTIDE SEQUENCE [LARGE SCALE GENOMIC DNA]</scope>
    <source>
        <strain evidence="1 2">CBS 415.72m</strain>
    </source>
</reference>
<name>A0ABR0GUA4_9PEZI</name>
<dbReference type="GeneID" id="87902350"/>
<organism evidence="1 2">
    <name type="scientific">Podospora pseudocomata</name>
    <dbReference type="NCBI Taxonomy" id="2093779"/>
    <lineage>
        <taxon>Eukaryota</taxon>
        <taxon>Fungi</taxon>
        <taxon>Dikarya</taxon>
        <taxon>Ascomycota</taxon>
        <taxon>Pezizomycotina</taxon>
        <taxon>Sordariomycetes</taxon>
        <taxon>Sordariomycetidae</taxon>
        <taxon>Sordariales</taxon>
        <taxon>Podosporaceae</taxon>
        <taxon>Podospora</taxon>
    </lineage>
</organism>
<evidence type="ECO:0000313" key="2">
    <source>
        <dbReference type="Proteomes" id="UP001323405"/>
    </source>
</evidence>
<accession>A0ABR0GUA4</accession>